<evidence type="ECO:0000256" key="2">
    <source>
        <dbReference type="ARBA" id="ARBA00006220"/>
    </source>
</evidence>
<evidence type="ECO:0000256" key="8">
    <source>
        <dbReference type="ARBA" id="ARBA00047820"/>
    </source>
</evidence>
<dbReference type="GO" id="GO:0005737">
    <property type="term" value="C:cytoplasm"/>
    <property type="evidence" value="ECO:0007669"/>
    <property type="project" value="InterPro"/>
</dbReference>
<comment type="similarity">
    <text evidence="2">Belongs to the PPase family.</text>
</comment>
<organism evidence="9 10">
    <name type="scientific">Intoshia linei</name>
    <dbReference type="NCBI Taxonomy" id="1819745"/>
    <lineage>
        <taxon>Eukaryota</taxon>
        <taxon>Metazoa</taxon>
        <taxon>Spiralia</taxon>
        <taxon>Lophotrochozoa</taxon>
        <taxon>Mesozoa</taxon>
        <taxon>Orthonectida</taxon>
        <taxon>Rhopaluridae</taxon>
        <taxon>Intoshia</taxon>
    </lineage>
</organism>
<sequence length="292" mass="33839">MSSSKYSIREFGRPHSIDYRCYIEKDNKIISPFHDIELYPFTGRKDIINIVIEIPRYSNAKVEISMKDRYNPLKHDIKNGAVRYIKNMFPYHGYPWNYGAIPQTWENPNLADKHTTCLGDDDPVDVCEIGEKIHPAGSVVQVKPLGVIAMIDQGETDWKIIVIDISDPMAQKLNDISDIEKLMPGFLKGTQNWLRYYKVPEGKSENEFAFNGNPKPCSFAKEIIDETHEQWKILLKSKHLREKRACYNTTLKGTETYTEENEANQETKKNPIYQKMEGLSSAVHRQYYVLPQ</sequence>
<evidence type="ECO:0000313" key="10">
    <source>
        <dbReference type="Proteomes" id="UP000078046"/>
    </source>
</evidence>
<dbReference type="GO" id="GO:0006796">
    <property type="term" value="P:phosphate-containing compound metabolic process"/>
    <property type="evidence" value="ECO:0007669"/>
    <property type="project" value="InterPro"/>
</dbReference>
<dbReference type="PANTHER" id="PTHR10286">
    <property type="entry name" value="INORGANIC PYROPHOSPHATASE"/>
    <property type="match status" value="1"/>
</dbReference>
<evidence type="ECO:0000313" key="9">
    <source>
        <dbReference type="EMBL" id="OAF68863.1"/>
    </source>
</evidence>
<dbReference type="InterPro" id="IPR036649">
    <property type="entry name" value="Pyrophosphatase_sf"/>
</dbReference>
<dbReference type="EMBL" id="LWCA01000375">
    <property type="protein sequence ID" value="OAF68863.1"/>
    <property type="molecule type" value="Genomic_DNA"/>
</dbReference>
<evidence type="ECO:0000256" key="4">
    <source>
        <dbReference type="ARBA" id="ARBA00022723"/>
    </source>
</evidence>
<evidence type="ECO:0000256" key="7">
    <source>
        <dbReference type="ARBA" id="ARBA00032535"/>
    </source>
</evidence>
<dbReference type="GO" id="GO:0004427">
    <property type="term" value="F:inorganic diphosphate phosphatase activity"/>
    <property type="evidence" value="ECO:0007669"/>
    <property type="project" value="UniProtKB-EC"/>
</dbReference>
<comment type="caution">
    <text evidence="9">The sequence shown here is derived from an EMBL/GenBank/DDBJ whole genome shotgun (WGS) entry which is preliminary data.</text>
</comment>
<dbReference type="Pfam" id="PF00719">
    <property type="entry name" value="Pyrophosphatase"/>
    <property type="match status" value="1"/>
</dbReference>
<dbReference type="CDD" id="cd00412">
    <property type="entry name" value="pyrophosphatase"/>
    <property type="match status" value="1"/>
</dbReference>
<keyword evidence="6" id="KW-0460">Magnesium</keyword>
<keyword evidence="10" id="KW-1185">Reference proteome</keyword>
<dbReference type="AlphaFoldDB" id="A0A177B5E7"/>
<dbReference type="Gene3D" id="3.90.80.10">
    <property type="entry name" value="Inorganic pyrophosphatase"/>
    <property type="match status" value="1"/>
</dbReference>
<evidence type="ECO:0000256" key="6">
    <source>
        <dbReference type="ARBA" id="ARBA00022842"/>
    </source>
</evidence>
<accession>A0A177B5E7</accession>
<dbReference type="PROSITE" id="PS00387">
    <property type="entry name" value="PPASE"/>
    <property type="match status" value="1"/>
</dbReference>
<dbReference type="Proteomes" id="UP000078046">
    <property type="component" value="Unassembled WGS sequence"/>
</dbReference>
<dbReference type="OrthoDB" id="1608002at2759"/>
<protein>
    <recommendedName>
        <fullName evidence="3">inorganic diphosphatase</fullName>
        <ecNumber evidence="3">3.6.1.1</ecNumber>
    </recommendedName>
    <alternativeName>
        <fullName evidence="7">Pyrophosphate phospho-hydrolase</fullName>
    </alternativeName>
</protein>
<proteinExistence type="inferred from homology"/>
<dbReference type="GO" id="GO:0000287">
    <property type="term" value="F:magnesium ion binding"/>
    <property type="evidence" value="ECO:0007669"/>
    <property type="project" value="InterPro"/>
</dbReference>
<evidence type="ECO:0000256" key="3">
    <source>
        <dbReference type="ARBA" id="ARBA00012146"/>
    </source>
</evidence>
<dbReference type="InterPro" id="IPR008162">
    <property type="entry name" value="Pyrophosphatase"/>
</dbReference>
<name>A0A177B5E7_9BILA</name>
<dbReference type="SUPFAM" id="SSF50324">
    <property type="entry name" value="Inorganic pyrophosphatase"/>
    <property type="match status" value="1"/>
</dbReference>
<keyword evidence="4" id="KW-0479">Metal-binding</keyword>
<comment type="cofactor">
    <cofactor evidence="1">
        <name>Mg(2+)</name>
        <dbReference type="ChEBI" id="CHEBI:18420"/>
    </cofactor>
</comment>
<keyword evidence="5" id="KW-0378">Hydrolase</keyword>
<dbReference type="EC" id="3.6.1.1" evidence="3"/>
<evidence type="ECO:0000256" key="1">
    <source>
        <dbReference type="ARBA" id="ARBA00001946"/>
    </source>
</evidence>
<reference evidence="9 10" key="1">
    <citation type="submission" date="2016-04" db="EMBL/GenBank/DDBJ databases">
        <title>The genome of Intoshia linei affirms orthonectids as highly simplified spiralians.</title>
        <authorList>
            <person name="Mikhailov K.V."/>
            <person name="Slusarev G.S."/>
            <person name="Nikitin M.A."/>
            <person name="Logacheva M.D."/>
            <person name="Penin A."/>
            <person name="Aleoshin V."/>
            <person name="Panchin Y.V."/>
        </authorList>
    </citation>
    <scope>NUCLEOTIDE SEQUENCE [LARGE SCALE GENOMIC DNA]</scope>
    <source>
        <strain evidence="9">Intl2013</strain>
        <tissue evidence="9">Whole animal</tissue>
    </source>
</reference>
<comment type="catalytic activity">
    <reaction evidence="8">
        <text>diphosphate + H2O = 2 phosphate + H(+)</text>
        <dbReference type="Rhea" id="RHEA:24576"/>
        <dbReference type="ChEBI" id="CHEBI:15377"/>
        <dbReference type="ChEBI" id="CHEBI:15378"/>
        <dbReference type="ChEBI" id="CHEBI:33019"/>
        <dbReference type="ChEBI" id="CHEBI:43474"/>
        <dbReference type="EC" id="3.6.1.1"/>
    </reaction>
</comment>
<evidence type="ECO:0000256" key="5">
    <source>
        <dbReference type="ARBA" id="ARBA00022801"/>
    </source>
</evidence>
<dbReference type="FunFam" id="3.90.80.10:FF:000009">
    <property type="entry name" value="Inorganic pyrophosphatase"/>
    <property type="match status" value="1"/>
</dbReference>
<gene>
    <name evidence="9" type="ORF">A3Q56_03398</name>
</gene>